<accession>A0A9Q3PHQ3</accession>
<reference evidence="1" key="1">
    <citation type="submission" date="2021-03" db="EMBL/GenBank/DDBJ databases">
        <title>Draft genome sequence of rust myrtle Austropuccinia psidii MF-1, a brazilian biotype.</title>
        <authorList>
            <person name="Quecine M.C."/>
            <person name="Pachon D.M.R."/>
            <person name="Bonatelli M.L."/>
            <person name="Correr F.H."/>
            <person name="Franceschini L.M."/>
            <person name="Leite T.F."/>
            <person name="Margarido G.R.A."/>
            <person name="Almeida C.A."/>
            <person name="Ferrarezi J.A."/>
            <person name="Labate C.A."/>
        </authorList>
    </citation>
    <scope>NUCLEOTIDE SEQUENCE</scope>
    <source>
        <strain evidence="1">MF-1</strain>
    </source>
</reference>
<sequence length="212" mass="24333">MHQPSSVLPTRHSLKIKLQIPASRLHIPEGTCNNSHHDLSEPENLPEPVSTALLTKKSKNYDYVLYYKEAPKNITISISQDNIMVGKRNILHPVQLLLNDAVLYLQAIIDPIEGIKWKKLSQPLQFTSLDLRMAYQATVLKWPIGHIHHKWPILPHHHLMDHLWPFVFWDLHGPSPQSRSHTSNLCPIGYFWSFPSKPGQMAQMAFFGYLGS</sequence>
<comment type="caution">
    <text evidence="1">The sequence shown here is derived from an EMBL/GenBank/DDBJ whole genome shotgun (WGS) entry which is preliminary data.</text>
</comment>
<dbReference type="EMBL" id="AVOT02070245">
    <property type="protein sequence ID" value="MBW0560932.1"/>
    <property type="molecule type" value="Genomic_DNA"/>
</dbReference>
<protein>
    <submittedName>
        <fullName evidence="1">Uncharacterized protein</fullName>
    </submittedName>
</protein>
<gene>
    <name evidence="1" type="ORF">O181_100647</name>
</gene>
<keyword evidence="2" id="KW-1185">Reference proteome</keyword>
<evidence type="ECO:0000313" key="1">
    <source>
        <dbReference type="EMBL" id="MBW0560932.1"/>
    </source>
</evidence>
<dbReference type="Proteomes" id="UP000765509">
    <property type="component" value="Unassembled WGS sequence"/>
</dbReference>
<evidence type="ECO:0000313" key="2">
    <source>
        <dbReference type="Proteomes" id="UP000765509"/>
    </source>
</evidence>
<dbReference type="AlphaFoldDB" id="A0A9Q3PHQ3"/>
<organism evidence="1 2">
    <name type="scientific">Austropuccinia psidii MF-1</name>
    <dbReference type="NCBI Taxonomy" id="1389203"/>
    <lineage>
        <taxon>Eukaryota</taxon>
        <taxon>Fungi</taxon>
        <taxon>Dikarya</taxon>
        <taxon>Basidiomycota</taxon>
        <taxon>Pucciniomycotina</taxon>
        <taxon>Pucciniomycetes</taxon>
        <taxon>Pucciniales</taxon>
        <taxon>Sphaerophragmiaceae</taxon>
        <taxon>Austropuccinia</taxon>
    </lineage>
</organism>
<proteinExistence type="predicted"/>
<name>A0A9Q3PHQ3_9BASI</name>